<name>A0ABM9U2D1_9HYPH</name>
<feature type="compositionally biased region" description="Basic residues" evidence="1">
    <location>
        <begin position="249"/>
        <end position="259"/>
    </location>
</feature>
<feature type="compositionally biased region" description="Basic residues" evidence="1">
    <location>
        <begin position="39"/>
        <end position="54"/>
    </location>
</feature>
<feature type="compositionally biased region" description="Polar residues" evidence="1">
    <location>
        <begin position="267"/>
        <end position="278"/>
    </location>
</feature>
<organism evidence="2 3">
    <name type="scientific">Chelatococcus sambhunathii</name>
    <dbReference type="NCBI Taxonomy" id="363953"/>
    <lineage>
        <taxon>Bacteria</taxon>
        <taxon>Pseudomonadati</taxon>
        <taxon>Pseudomonadota</taxon>
        <taxon>Alphaproteobacteria</taxon>
        <taxon>Hyphomicrobiales</taxon>
        <taxon>Chelatococcaceae</taxon>
        <taxon>Chelatococcus</taxon>
    </lineage>
</organism>
<gene>
    <name evidence="2" type="ORF">Ga0061061_101496</name>
</gene>
<feature type="region of interest" description="Disordered" evidence="1">
    <location>
        <begin position="201"/>
        <end position="284"/>
    </location>
</feature>
<accession>A0ABM9U2D1</accession>
<evidence type="ECO:0000313" key="3">
    <source>
        <dbReference type="Proteomes" id="UP000182178"/>
    </source>
</evidence>
<keyword evidence="3" id="KW-1185">Reference proteome</keyword>
<feature type="region of interest" description="Disordered" evidence="1">
    <location>
        <begin position="30"/>
        <end position="64"/>
    </location>
</feature>
<evidence type="ECO:0000313" key="2">
    <source>
        <dbReference type="EMBL" id="CUA84678.1"/>
    </source>
</evidence>
<feature type="compositionally biased region" description="Basic residues" evidence="1">
    <location>
        <begin position="221"/>
        <end position="231"/>
    </location>
</feature>
<sequence length="284" mass="32387">MIWRRHDQDRAQCRSAVRYRLRADRGGACRIPARPAVSSRRRTDRRQRRSHPRARAGADRDERWRKAERLGGAAGAGQGGARLLSRQCGQSRARLPCQPLQAAGRGRYRPRCCQLQGLWRIDRQPERGGPAPRWRSGLCLCRPSIWHRAALRLWRIARHGRCRTPCGRAAAGWRHPRGALPVDGQGGRRHLSLRAGVAAHERPVPQRGNRGPYRRADARPARHARRRHPLRPWRSAIRPCHNGTPFRALRGRRPRRSLRPWRGTRTSGALSPMPSQGGLSARMF</sequence>
<comment type="caution">
    <text evidence="2">The sequence shown here is derived from an EMBL/GenBank/DDBJ whole genome shotgun (WGS) entry which is preliminary data.</text>
</comment>
<dbReference type="EMBL" id="CYHC01000001">
    <property type="protein sequence ID" value="CUA84678.1"/>
    <property type="molecule type" value="Genomic_DNA"/>
</dbReference>
<reference evidence="2 3" key="1">
    <citation type="submission" date="2015-08" db="EMBL/GenBank/DDBJ databases">
        <authorList>
            <person name="Varghese N."/>
        </authorList>
    </citation>
    <scope>NUCLEOTIDE SEQUENCE [LARGE SCALE GENOMIC DNA]</scope>
    <source>
        <strain evidence="2 3">DSM 18167</strain>
    </source>
</reference>
<dbReference type="Proteomes" id="UP000182178">
    <property type="component" value="Unassembled WGS sequence"/>
</dbReference>
<proteinExistence type="predicted"/>
<protein>
    <submittedName>
        <fullName evidence="2">Uncharacterized protein</fullName>
    </submittedName>
</protein>
<evidence type="ECO:0000256" key="1">
    <source>
        <dbReference type="SAM" id="MobiDB-lite"/>
    </source>
</evidence>